<dbReference type="Proteomes" id="UP000198651">
    <property type="component" value="Chromosome I"/>
</dbReference>
<gene>
    <name evidence="1" type="ORF">Ark11_1305</name>
</gene>
<dbReference type="OrthoDB" id="9869960at2"/>
<accession>A0A0S4M772</accession>
<protein>
    <submittedName>
        <fullName evidence="1">Putative exported protein</fullName>
    </submittedName>
</protein>
<organism evidence="1 2">
    <name type="scientific">Candidatus Ichthyocystis hellenicum</name>
    <dbReference type="NCBI Taxonomy" id="1561003"/>
    <lineage>
        <taxon>Bacteria</taxon>
        <taxon>Pseudomonadati</taxon>
        <taxon>Pseudomonadota</taxon>
        <taxon>Betaproteobacteria</taxon>
        <taxon>Burkholderiales</taxon>
        <taxon>Candidatus Ichthyocystis</taxon>
    </lineage>
</organism>
<sequence>MRKSLLLIGALLGAFAFLSGCGDEEKGGGRVDSALIVPGKKLPHKGIIGVVPLSTGDPQIPRGLSFIYGEDSLIATAEGPVGADKGTVYMAPPRDAQFSSRTVRNATAIRFSRFAGHFYDTKSNALYVCGNPKDVTKKPMVLVLSRQNDGKFVFVKAMEFDSAQTGMNCGGVAVVGDYVFATNRTPKVAADTALFYANVSAAVPAKLSPLQSYADLSFTDQQIAPGVPLIRDIKPKVTQAANQFSVWLLLPTVEKIAGLDFSLNAAALERVGNPKFLEPAGGIQLNLLQTMVPYSDEFFLIVDHDKMYSSRFDSSGRLKKTELLMALTSRSVLSMSLGKDRFGATSLPVLFYLPSPPGESVSLVTEFAFDPDA</sequence>
<dbReference type="RefSeq" id="WP_092343287.1">
    <property type="nucleotide sequence ID" value="NZ_FLSL01000098.1"/>
</dbReference>
<keyword evidence="2" id="KW-1185">Reference proteome</keyword>
<reference evidence="2" key="1">
    <citation type="submission" date="2015-11" db="EMBL/GenBank/DDBJ databases">
        <authorList>
            <person name="Seth-Smith H.M.B."/>
        </authorList>
    </citation>
    <scope>NUCLEOTIDE SEQUENCE [LARGE SCALE GENOMIC DNA]</scope>
    <source>
        <strain evidence="2">2013Ark11</strain>
    </source>
</reference>
<name>A0A0S4M772_9BURK</name>
<proteinExistence type="predicted"/>
<dbReference type="EMBL" id="LN906597">
    <property type="protein sequence ID" value="CUT18109.1"/>
    <property type="molecule type" value="Genomic_DNA"/>
</dbReference>
<dbReference type="AlphaFoldDB" id="A0A0S4M772"/>
<evidence type="ECO:0000313" key="1">
    <source>
        <dbReference type="EMBL" id="CUT18109.1"/>
    </source>
</evidence>
<dbReference type="PROSITE" id="PS51257">
    <property type="entry name" value="PROKAR_LIPOPROTEIN"/>
    <property type="match status" value="1"/>
</dbReference>
<evidence type="ECO:0000313" key="2">
    <source>
        <dbReference type="Proteomes" id="UP000198651"/>
    </source>
</evidence>